<protein>
    <submittedName>
        <fullName evidence="7">CSON010436 protein</fullName>
    </submittedName>
</protein>
<feature type="chain" id="PRO_5033342949" evidence="5">
    <location>
        <begin position="23"/>
        <end position="209"/>
    </location>
</feature>
<keyword evidence="5" id="KW-0732">Signal</keyword>
<keyword evidence="4" id="KW-0964">Secreted</keyword>
<comment type="similarity">
    <text evidence="2">Belongs to the PBP/GOBP family.</text>
</comment>
<name>A0A336LEK1_CULSO</name>
<dbReference type="Gene3D" id="1.10.238.270">
    <property type="match status" value="1"/>
</dbReference>
<dbReference type="EMBL" id="UFQS01004239">
    <property type="protein sequence ID" value="SSX16268.1"/>
    <property type="molecule type" value="Genomic_DNA"/>
</dbReference>
<proteinExistence type="inferred from homology"/>
<evidence type="ECO:0000313" key="7">
    <source>
        <dbReference type="EMBL" id="SSX16268.1"/>
    </source>
</evidence>
<gene>
    <name evidence="7" type="primary">CSON010436</name>
</gene>
<evidence type="ECO:0000256" key="3">
    <source>
        <dbReference type="ARBA" id="ARBA00022448"/>
    </source>
</evidence>
<dbReference type="GO" id="GO:0005576">
    <property type="term" value="C:extracellular region"/>
    <property type="evidence" value="ECO:0007669"/>
    <property type="project" value="UniProtKB-SubCell"/>
</dbReference>
<feature type="domain" description="OBP47-like" evidence="6">
    <location>
        <begin position="58"/>
        <end position="187"/>
    </location>
</feature>
<accession>A0A336LEK1</accession>
<evidence type="ECO:0000256" key="5">
    <source>
        <dbReference type="SAM" id="SignalP"/>
    </source>
</evidence>
<dbReference type="EMBL" id="UFQT01004239">
    <property type="protein sequence ID" value="SSX35589.1"/>
    <property type="molecule type" value="Genomic_DNA"/>
</dbReference>
<dbReference type="InterPro" id="IPR052295">
    <property type="entry name" value="Odorant-binding_protein"/>
</dbReference>
<reference evidence="8" key="2">
    <citation type="submission" date="2018-07" db="EMBL/GenBank/DDBJ databases">
        <authorList>
            <person name="Quirk P.G."/>
            <person name="Krulwich T.A."/>
        </authorList>
    </citation>
    <scope>NUCLEOTIDE SEQUENCE</scope>
</reference>
<dbReference type="VEuPathDB" id="VectorBase:CSON010436"/>
<dbReference type="PANTHER" id="PTHR21066">
    <property type="entry name" value="ODORANT-BINDING PROTEIN 59A-RELATED"/>
    <property type="match status" value="1"/>
</dbReference>
<feature type="signal peptide" evidence="5">
    <location>
        <begin position="1"/>
        <end position="22"/>
    </location>
</feature>
<evidence type="ECO:0000313" key="8">
    <source>
        <dbReference type="EMBL" id="SSX35589.1"/>
    </source>
</evidence>
<dbReference type="InterPro" id="IPR054577">
    <property type="entry name" value="OBP47-like_dom"/>
</dbReference>
<evidence type="ECO:0000256" key="1">
    <source>
        <dbReference type="ARBA" id="ARBA00004613"/>
    </source>
</evidence>
<comment type="subcellular location">
    <subcellularLocation>
        <location evidence="1">Secreted</location>
    </subcellularLocation>
</comment>
<keyword evidence="3" id="KW-0813">Transport</keyword>
<evidence type="ECO:0000259" key="6">
    <source>
        <dbReference type="Pfam" id="PF22651"/>
    </source>
</evidence>
<dbReference type="Pfam" id="PF22651">
    <property type="entry name" value="OBP47_like"/>
    <property type="match status" value="1"/>
</dbReference>
<sequence>MKKLPKLTQLFFILLIFYPLNSKSSEVSCKNEPKPAYSDCCNRPRLLDNRDFNGCDRIKIYRNQVTSVCAEYECFFIKNGLYLNSTIQIEAIQNYISRVAMTDSNRLMETSDWKNILMKSVENCVEKITVSEDVLRELYNEAPFEINPYECDVAFISIMNCIYYDVFVNCPSEAWEKSLACEAWKEFISTCMDDIETFPFINMNKLFGN</sequence>
<dbReference type="AlphaFoldDB" id="A0A336LEK1"/>
<evidence type="ECO:0000256" key="2">
    <source>
        <dbReference type="ARBA" id="ARBA00008098"/>
    </source>
</evidence>
<reference evidence="7" key="1">
    <citation type="submission" date="2018-04" db="EMBL/GenBank/DDBJ databases">
        <authorList>
            <person name="Go L.Y."/>
            <person name="Mitchell J.A."/>
        </authorList>
    </citation>
    <scope>NUCLEOTIDE SEQUENCE</scope>
    <source>
        <tissue evidence="7">Whole organism</tissue>
    </source>
</reference>
<evidence type="ECO:0000256" key="4">
    <source>
        <dbReference type="ARBA" id="ARBA00022525"/>
    </source>
</evidence>
<organism evidence="7">
    <name type="scientific">Culicoides sonorensis</name>
    <name type="common">Biting midge</name>
    <dbReference type="NCBI Taxonomy" id="179676"/>
    <lineage>
        <taxon>Eukaryota</taxon>
        <taxon>Metazoa</taxon>
        <taxon>Ecdysozoa</taxon>
        <taxon>Arthropoda</taxon>
        <taxon>Hexapoda</taxon>
        <taxon>Insecta</taxon>
        <taxon>Pterygota</taxon>
        <taxon>Neoptera</taxon>
        <taxon>Endopterygota</taxon>
        <taxon>Diptera</taxon>
        <taxon>Nematocera</taxon>
        <taxon>Chironomoidea</taxon>
        <taxon>Ceratopogonidae</taxon>
        <taxon>Ceratopogoninae</taxon>
        <taxon>Culicoides</taxon>
        <taxon>Monoculicoides</taxon>
    </lineage>
</organism>
<dbReference type="PANTHER" id="PTHR21066:SF9">
    <property type="entry name" value="ODORANT-BINDING PROTEIN 59A"/>
    <property type="match status" value="1"/>
</dbReference>